<dbReference type="Gene3D" id="2.20.25.10">
    <property type="match status" value="1"/>
</dbReference>
<evidence type="ECO:0000256" key="3">
    <source>
        <dbReference type="ARBA" id="ARBA00030516"/>
    </source>
</evidence>
<keyword evidence="5" id="KW-1185">Reference proteome</keyword>
<sequence length="117" mass="13232">MLTSKCMKGVNIGYPLKIKAVDLKESEVDFNPDFISRIIPKLDWTVLISAANSIGKNENLPENLLPEYEKNTEFLKRVHHVLLEIDVVNGELICPESGRKFPINNGIPNMILNEDEV</sequence>
<name>A0AAW1IXV0_POPJA</name>
<dbReference type="AlphaFoldDB" id="A0AAW1IXV0"/>
<dbReference type="Proteomes" id="UP001458880">
    <property type="component" value="Unassembled WGS sequence"/>
</dbReference>
<dbReference type="Pfam" id="PF03966">
    <property type="entry name" value="Trm112p"/>
    <property type="match status" value="1"/>
</dbReference>
<dbReference type="SUPFAM" id="SSF158997">
    <property type="entry name" value="Trm112p-like"/>
    <property type="match status" value="1"/>
</dbReference>
<evidence type="ECO:0000313" key="5">
    <source>
        <dbReference type="Proteomes" id="UP001458880"/>
    </source>
</evidence>
<dbReference type="GO" id="GO:0030488">
    <property type="term" value="P:tRNA methylation"/>
    <property type="evidence" value="ECO:0007669"/>
    <property type="project" value="TreeGrafter"/>
</dbReference>
<accession>A0AAW1IXV0</accession>
<dbReference type="CDD" id="cd21089">
    <property type="entry name" value="Trm112-like"/>
    <property type="match status" value="1"/>
</dbReference>
<comment type="similarity">
    <text evidence="1">Belongs to the TRM112 family.</text>
</comment>
<comment type="caution">
    <text evidence="4">The sequence shown here is derived from an EMBL/GenBank/DDBJ whole genome shotgun (WGS) entry which is preliminary data.</text>
</comment>
<evidence type="ECO:0000313" key="4">
    <source>
        <dbReference type="EMBL" id="KAK9695088.1"/>
    </source>
</evidence>
<reference evidence="4 5" key="1">
    <citation type="journal article" date="2024" name="BMC Genomics">
        <title>De novo assembly and annotation of Popillia japonica's genome with initial clues to its potential as an invasive pest.</title>
        <authorList>
            <person name="Cucini C."/>
            <person name="Boschi S."/>
            <person name="Funari R."/>
            <person name="Cardaioli E."/>
            <person name="Iannotti N."/>
            <person name="Marturano G."/>
            <person name="Paoli F."/>
            <person name="Bruttini M."/>
            <person name="Carapelli A."/>
            <person name="Frati F."/>
            <person name="Nardi F."/>
        </authorList>
    </citation>
    <scope>NUCLEOTIDE SEQUENCE [LARGE SCALE GENOMIC DNA]</scope>
    <source>
        <strain evidence="4">DMR45628</strain>
    </source>
</reference>
<dbReference type="EMBL" id="JASPKY010000492">
    <property type="protein sequence ID" value="KAK9695088.1"/>
    <property type="molecule type" value="Genomic_DNA"/>
</dbReference>
<dbReference type="GO" id="GO:0070476">
    <property type="term" value="P:rRNA (guanine-N7)-methylation"/>
    <property type="evidence" value="ECO:0007669"/>
    <property type="project" value="TreeGrafter"/>
</dbReference>
<evidence type="ECO:0000256" key="1">
    <source>
        <dbReference type="ARBA" id="ARBA00007980"/>
    </source>
</evidence>
<dbReference type="InterPro" id="IPR039127">
    <property type="entry name" value="Trm112"/>
</dbReference>
<dbReference type="PANTHER" id="PTHR12773">
    <property type="entry name" value="UPF0315 PROTEIN-RELATED"/>
    <property type="match status" value="1"/>
</dbReference>
<evidence type="ECO:0000256" key="2">
    <source>
        <dbReference type="ARBA" id="ARBA00019989"/>
    </source>
</evidence>
<gene>
    <name evidence="4" type="ORF">QE152_g33098</name>
</gene>
<protein>
    <recommendedName>
        <fullName evidence="2">Multifunctional methyltransferase subunit TRM112-like protein</fullName>
    </recommendedName>
    <alternativeName>
        <fullName evidence="3">tRNA methyltransferase 112 homolog</fullName>
    </alternativeName>
</protein>
<dbReference type="InterPro" id="IPR005651">
    <property type="entry name" value="Trm112-like"/>
</dbReference>
<dbReference type="PANTHER" id="PTHR12773:SF0">
    <property type="entry name" value="MULTIFUNCTIONAL METHYLTRANSFERASE SUBUNIT TRM112-LIKE PROTEIN"/>
    <property type="match status" value="1"/>
</dbReference>
<dbReference type="GO" id="GO:0046982">
    <property type="term" value="F:protein heterodimerization activity"/>
    <property type="evidence" value="ECO:0007669"/>
    <property type="project" value="InterPro"/>
</dbReference>
<organism evidence="4 5">
    <name type="scientific">Popillia japonica</name>
    <name type="common">Japanese beetle</name>
    <dbReference type="NCBI Taxonomy" id="7064"/>
    <lineage>
        <taxon>Eukaryota</taxon>
        <taxon>Metazoa</taxon>
        <taxon>Ecdysozoa</taxon>
        <taxon>Arthropoda</taxon>
        <taxon>Hexapoda</taxon>
        <taxon>Insecta</taxon>
        <taxon>Pterygota</taxon>
        <taxon>Neoptera</taxon>
        <taxon>Endopterygota</taxon>
        <taxon>Coleoptera</taxon>
        <taxon>Polyphaga</taxon>
        <taxon>Scarabaeiformia</taxon>
        <taxon>Scarabaeidae</taxon>
        <taxon>Rutelinae</taxon>
        <taxon>Popillia</taxon>
    </lineage>
</organism>
<proteinExistence type="inferred from homology"/>